<dbReference type="OrthoDB" id="9773478at2"/>
<dbReference type="STRING" id="1703345.A3860_10310"/>
<dbReference type="HAMAP" id="MF_00691">
    <property type="entry name" value="PxpA"/>
    <property type="match status" value="1"/>
</dbReference>
<keyword evidence="1" id="KW-0067">ATP-binding</keyword>
<comment type="subunit">
    <text evidence="1">Forms a complex composed of PxpA, PxpB and PxpC.</text>
</comment>
<reference evidence="2 3" key="1">
    <citation type="submission" date="2016-03" db="EMBL/GenBank/DDBJ databases">
        <title>Niastella vici sp. nov., isolated from farmland soil.</title>
        <authorList>
            <person name="Chen L."/>
            <person name="Wang D."/>
            <person name="Yang S."/>
            <person name="Wang G."/>
        </authorList>
    </citation>
    <scope>NUCLEOTIDE SEQUENCE [LARGE SCALE GENOMIC DNA]</scope>
    <source>
        <strain evidence="2 3">DJ57</strain>
    </source>
</reference>
<dbReference type="GO" id="GO:0005524">
    <property type="term" value="F:ATP binding"/>
    <property type="evidence" value="ECO:0007669"/>
    <property type="project" value="UniProtKB-UniRule"/>
</dbReference>
<keyword evidence="1" id="KW-0378">Hydrolase</keyword>
<dbReference type="InterPro" id="IPR005501">
    <property type="entry name" value="LamB/YcsF/PxpA-like"/>
</dbReference>
<evidence type="ECO:0000256" key="1">
    <source>
        <dbReference type="HAMAP-Rule" id="MF_00691"/>
    </source>
</evidence>
<dbReference type="EMBL" id="LVYD01000124">
    <property type="protein sequence ID" value="OQP56958.1"/>
    <property type="molecule type" value="Genomic_DNA"/>
</dbReference>
<dbReference type="NCBIfam" id="NF003816">
    <property type="entry name" value="PRK05406.1-5"/>
    <property type="match status" value="1"/>
</dbReference>
<keyword evidence="1" id="KW-0547">Nucleotide-binding</keyword>
<accession>A0A1V9FF20</accession>
<comment type="function">
    <text evidence="1">Catalyzes the cleavage of 5-oxoproline to form L-glutamate coupled to the hydrolysis of ATP to ADP and inorganic phosphate.</text>
</comment>
<dbReference type="InterPro" id="IPR011330">
    <property type="entry name" value="Glyco_hydro/deAcase_b/a-brl"/>
</dbReference>
<evidence type="ECO:0000313" key="2">
    <source>
        <dbReference type="EMBL" id="OQP56958.1"/>
    </source>
</evidence>
<sequence length="254" mass="27582">MLSIDLNCDMGESTHLWPYHIEKDLLLLSYVSSINLACGFHAGDAPTMHQLVAAAVEAGVAIGAHPGFADRENFGRTNLLLPPAAIYDLVLYQIGALDAFLKVLHTRLHHVKPHGALYNMAAKDAVMAETICKAVCDYDSSLVLYGLSGSKLIEAAHATGLATCSEVFADRTYQDDGHLTPRTHPQALLHDTNQSLQQVLQMVEQRSVTSINGREVPLVAETVCIHGDGEFAVAFARVIKETLERNGIVVVSRK</sequence>
<protein>
    <recommendedName>
        <fullName evidence="1">5-oxoprolinase subunit A</fullName>
        <shortName evidence="1">5-OPase subunit A</shortName>
        <ecNumber evidence="1">3.5.2.9</ecNumber>
    </recommendedName>
    <alternativeName>
        <fullName evidence="1">5-oxoprolinase (ATP-hydrolyzing) subunit A</fullName>
    </alternativeName>
</protein>
<keyword evidence="3" id="KW-1185">Reference proteome</keyword>
<dbReference type="Gene3D" id="3.20.20.370">
    <property type="entry name" value="Glycoside hydrolase/deacetylase"/>
    <property type="match status" value="1"/>
</dbReference>
<dbReference type="NCBIfam" id="NF003814">
    <property type="entry name" value="PRK05406.1-3"/>
    <property type="match status" value="1"/>
</dbReference>
<comment type="caution">
    <text evidence="2">The sequence shown here is derived from an EMBL/GenBank/DDBJ whole genome shotgun (WGS) entry which is preliminary data.</text>
</comment>
<comment type="similarity">
    <text evidence="1">Belongs to the LamB/PxpA family.</text>
</comment>
<gene>
    <name evidence="1" type="primary">pxpA</name>
    <name evidence="2" type="ORF">A3860_10310</name>
</gene>
<dbReference type="PANTHER" id="PTHR30292">
    <property type="entry name" value="UNCHARACTERIZED PROTEIN YBGL-RELATED"/>
    <property type="match status" value="1"/>
</dbReference>
<dbReference type="SUPFAM" id="SSF88713">
    <property type="entry name" value="Glycoside hydrolase/deacetylase"/>
    <property type="match status" value="1"/>
</dbReference>
<dbReference type="RefSeq" id="WP_081155921.1">
    <property type="nucleotide sequence ID" value="NZ_LVYD01000124.1"/>
</dbReference>
<dbReference type="CDD" id="cd10787">
    <property type="entry name" value="LamB_YcsF_like"/>
    <property type="match status" value="1"/>
</dbReference>
<dbReference type="GO" id="GO:0005975">
    <property type="term" value="P:carbohydrate metabolic process"/>
    <property type="evidence" value="ECO:0007669"/>
    <property type="project" value="InterPro"/>
</dbReference>
<dbReference type="GO" id="GO:0017168">
    <property type="term" value="F:5-oxoprolinase (ATP-hydrolyzing) activity"/>
    <property type="evidence" value="ECO:0007669"/>
    <property type="project" value="UniProtKB-UniRule"/>
</dbReference>
<dbReference type="AlphaFoldDB" id="A0A1V9FF20"/>
<dbReference type="PANTHER" id="PTHR30292:SF0">
    <property type="entry name" value="5-OXOPROLINASE SUBUNIT A"/>
    <property type="match status" value="1"/>
</dbReference>
<dbReference type="Proteomes" id="UP000192796">
    <property type="component" value="Unassembled WGS sequence"/>
</dbReference>
<dbReference type="Pfam" id="PF03746">
    <property type="entry name" value="LamB_YcsF"/>
    <property type="match status" value="1"/>
</dbReference>
<name>A0A1V9FF20_9BACT</name>
<comment type="catalytic activity">
    <reaction evidence="1">
        <text>5-oxo-L-proline + ATP + 2 H2O = L-glutamate + ADP + phosphate + H(+)</text>
        <dbReference type="Rhea" id="RHEA:10348"/>
        <dbReference type="ChEBI" id="CHEBI:15377"/>
        <dbReference type="ChEBI" id="CHEBI:15378"/>
        <dbReference type="ChEBI" id="CHEBI:29985"/>
        <dbReference type="ChEBI" id="CHEBI:30616"/>
        <dbReference type="ChEBI" id="CHEBI:43474"/>
        <dbReference type="ChEBI" id="CHEBI:58402"/>
        <dbReference type="ChEBI" id="CHEBI:456216"/>
        <dbReference type="EC" id="3.5.2.9"/>
    </reaction>
</comment>
<dbReference type="EC" id="3.5.2.9" evidence="1"/>
<organism evidence="2 3">
    <name type="scientific">Niastella vici</name>
    <dbReference type="NCBI Taxonomy" id="1703345"/>
    <lineage>
        <taxon>Bacteria</taxon>
        <taxon>Pseudomonadati</taxon>
        <taxon>Bacteroidota</taxon>
        <taxon>Chitinophagia</taxon>
        <taxon>Chitinophagales</taxon>
        <taxon>Chitinophagaceae</taxon>
        <taxon>Niastella</taxon>
    </lineage>
</organism>
<evidence type="ECO:0000313" key="3">
    <source>
        <dbReference type="Proteomes" id="UP000192796"/>
    </source>
</evidence>
<proteinExistence type="inferred from homology"/>